<dbReference type="PANTHER" id="PTHR33734:SF22">
    <property type="entry name" value="MEMBRANE-BOUND LYTIC MUREIN TRANSGLYCOSYLASE D"/>
    <property type="match status" value="1"/>
</dbReference>
<evidence type="ECO:0000259" key="2">
    <source>
        <dbReference type="PROSITE" id="PS51782"/>
    </source>
</evidence>
<dbReference type="AlphaFoldDB" id="A0A154QG65"/>
<dbReference type="GO" id="GO:0008932">
    <property type="term" value="F:lytic endotransglycosylase activity"/>
    <property type="evidence" value="ECO:0007669"/>
    <property type="project" value="TreeGrafter"/>
</dbReference>
<dbReference type="Gene3D" id="1.10.530.10">
    <property type="match status" value="1"/>
</dbReference>
<comment type="caution">
    <text evidence="3">The sequence shown here is derived from an EMBL/GenBank/DDBJ whole genome shotgun (WGS) entry which is preliminary data.</text>
</comment>
<gene>
    <name evidence="3" type="ORF">RHOFW104T7_16455</name>
</gene>
<evidence type="ECO:0000256" key="1">
    <source>
        <dbReference type="SAM" id="MobiDB-lite"/>
    </source>
</evidence>
<dbReference type="SMART" id="SM00257">
    <property type="entry name" value="LysM"/>
    <property type="match status" value="1"/>
</dbReference>
<dbReference type="PROSITE" id="PS51782">
    <property type="entry name" value="LYSM"/>
    <property type="match status" value="1"/>
</dbReference>
<dbReference type="InterPro" id="IPR036779">
    <property type="entry name" value="LysM_dom_sf"/>
</dbReference>
<feature type="domain" description="LysM" evidence="2">
    <location>
        <begin position="284"/>
        <end position="327"/>
    </location>
</feature>
<feature type="region of interest" description="Disordered" evidence="1">
    <location>
        <begin position="321"/>
        <end position="346"/>
    </location>
</feature>
<sequence length="346" mass="38607">MPGCDADPAVLAWARYYTRHPRQFESQLQAVLPRLVYVQQVADRYDVAGEFVLLPWVESRFQPVAARKRRPAGMWQIMPVTAGAMGLRVDGHYDGRLDVPAAANAVMKLLEQYHEQFQDWRVADYAYNAGEFKIRQMIRTHGMPAEQPAIPHLPVRKVTREHLTRLLGMACVVREPERFNVSLPTLPDEQQLVQTGISRSMPITRAADHAGMSVEALRHLNPAFRSNTIDASKAPYLILPARHARQFRDALLEQASSAGGDLLAGPGGGDIAARPAPEASMVRKTHTVRRGDSLWQIARVYSISVSQLQRWNRLGGHALKPGQTLTVSAPNQERSEELPSPVQKRG</sequence>
<dbReference type="STRING" id="416169.RHOFW104T7_16455"/>
<dbReference type="eggNOG" id="COG1388">
    <property type="taxonomic scope" value="Bacteria"/>
</dbReference>
<dbReference type="EMBL" id="LVJS01000052">
    <property type="protein sequence ID" value="KZC22947.1"/>
    <property type="molecule type" value="Genomic_DNA"/>
</dbReference>
<dbReference type="InterPro" id="IPR008258">
    <property type="entry name" value="Transglycosylase_SLT_dom_1"/>
</dbReference>
<dbReference type="Pfam" id="PF01476">
    <property type="entry name" value="LysM"/>
    <property type="match status" value="1"/>
</dbReference>
<evidence type="ECO:0000313" key="4">
    <source>
        <dbReference type="Proteomes" id="UP000076131"/>
    </source>
</evidence>
<dbReference type="InterPro" id="IPR018392">
    <property type="entry name" value="LysM"/>
</dbReference>
<dbReference type="PANTHER" id="PTHR33734">
    <property type="entry name" value="LYSM DOMAIN-CONTAINING GPI-ANCHORED PROTEIN 2"/>
    <property type="match status" value="1"/>
</dbReference>
<dbReference type="CDD" id="cd00118">
    <property type="entry name" value="LysM"/>
    <property type="match status" value="1"/>
</dbReference>
<dbReference type="eggNOG" id="COG0741">
    <property type="taxonomic scope" value="Bacteria"/>
</dbReference>
<keyword evidence="4" id="KW-1185">Reference proteome</keyword>
<dbReference type="CDD" id="cd16894">
    <property type="entry name" value="MltD-like"/>
    <property type="match status" value="1"/>
</dbReference>
<reference evidence="3 4" key="1">
    <citation type="journal article" date="2016" name="MBio">
        <title>Lateral Gene Transfer in a Heavy Metal-Contaminated-Groundwater Microbial Community.</title>
        <authorList>
            <person name="Hemme C.L."/>
            <person name="Green S.J."/>
            <person name="Rishishwar L."/>
            <person name="Prakash O."/>
            <person name="Pettenato A."/>
            <person name="Chakraborty R."/>
            <person name="Deutschbauer A.M."/>
            <person name="Van Nostrand J.D."/>
            <person name="Wu L."/>
            <person name="He Z."/>
            <person name="Jordan I.K."/>
            <person name="Hazen T.C."/>
            <person name="Arkin A.P."/>
            <person name="Kostka J.E."/>
            <person name="Zhou J."/>
        </authorList>
    </citation>
    <scope>NUCLEOTIDE SEQUENCE [LARGE SCALE GENOMIC DNA]</scope>
    <source>
        <strain evidence="3 4">FW104-T7</strain>
    </source>
</reference>
<dbReference type="Gene3D" id="3.10.350.10">
    <property type="entry name" value="LysM domain"/>
    <property type="match status" value="1"/>
</dbReference>
<dbReference type="SUPFAM" id="SSF54106">
    <property type="entry name" value="LysM domain"/>
    <property type="match status" value="1"/>
</dbReference>
<dbReference type="SUPFAM" id="SSF53955">
    <property type="entry name" value="Lysozyme-like"/>
    <property type="match status" value="1"/>
</dbReference>
<name>A0A154QG65_9GAMM</name>
<dbReference type="RefSeq" id="WP_008434780.1">
    <property type="nucleotide sequence ID" value="NZ_LVJS01000052.1"/>
</dbReference>
<organism evidence="3 4">
    <name type="scientific">Rhodanobacter thiooxydans</name>
    <dbReference type="NCBI Taxonomy" id="416169"/>
    <lineage>
        <taxon>Bacteria</taxon>
        <taxon>Pseudomonadati</taxon>
        <taxon>Pseudomonadota</taxon>
        <taxon>Gammaproteobacteria</taxon>
        <taxon>Lysobacterales</taxon>
        <taxon>Rhodanobacteraceae</taxon>
        <taxon>Rhodanobacter</taxon>
    </lineage>
</organism>
<evidence type="ECO:0000313" key="3">
    <source>
        <dbReference type="EMBL" id="KZC22947.1"/>
    </source>
</evidence>
<proteinExistence type="predicted"/>
<feature type="compositionally biased region" description="Polar residues" evidence="1">
    <location>
        <begin position="323"/>
        <end position="332"/>
    </location>
</feature>
<dbReference type="Proteomes" id="UP000076131">
    <property type="component" value="Unassembled WGS sequence"/>
</dbReference>
<dbReference type="Pfam" id="PF01464">
    <property type="entry name" value="SLT"/>
    <property type="match status" value="1"/>
</dbReference>
<dbReference type="InterPro" id="IPR023346">
    <property type="entry name" value="Lysozyme-like_dom_sf"/>
</dbReference>
<protein>
    <submittedName>
        <fullName evidence="3">Lytic transglycosylase</fullName>
    </submittedName>
</protein>
<accession>A0A154QG65</accession>